<proteinExistence type="predicted"/>
<dbReference type="AlphaFoldDB" id="A0A645FF36"/>
<dbReference type="Pfam" id="PF11985">
    <property type="entry name" value="Phage_Mu_Gp27"/>
    <property type="match status" value="1"/>
</dbReference>
<accession>A0A645FF36</accession>
<name>A0A645FF36_9ZZZZ</name>
<reference evidence="1" key="1">
    <citation type="submission" date="2019-08" db="EMBL/GenBank/DDBJ databases">
        <authorList>
            <person name="Kucharzyk K."/>
            <person name="Murdoch R.W."/>
            <person name="Higgins S."/>
            <person name="Loffler F."/>
        </authorList>
    </citation>
    <scope>NUCLEOTIDE SEQUENCE</scope>
</reference>
<sequence length="187" mass="21279">MGAERARTRINSKIDQLPEDIKSRIDEMIIDTTITYQEISDWINQQGFEISKSSVGRYAMRTTAAVARLMEAQKQTEALVNVVKRNPDVDYTDAGLMILMDGLVKKLTTAEEEFDNMPLDKAGRLITAISRTKVYKDRVKHDMKKKVELAFEGMEIDLMYAIKSDPALANQLKAVLEKAKEKMMQDD</sequence>
<gene>
    <name evidence="1" type="ORF">SDC9_160247</name>
</gene>
<organism evidence="1">
    <name type="scientific">bioreactor metagenome</name>
    <dbReference type="NCBI Taxonomy" id="1076179"/>
    <lineage>
        <taxon>unclassified sequences</taxon>
        <taxon>metagenomes</taxon>
        <taxon>ecological metagenomes</taxon>
    </lineage>
</organism>
<evidence type="ECO:0008006" key="2">
    <source>
        <dbReference type="Google" id="ProtNLM"/>
    </source>
</evidence>
<dbReference type="InterPro" id="IPR021874">
    <property type="entry name" value="Phage_Mu_Gp27"/>
</dbReference>
<protein>
    <recommendedName>
        <fullName evidence="2">DUF3486 family protein</fullName>
    </recommendedName>
</protein>
<evidence type="ECO:0000313" key="1">
    <source>
        <dbReference type="EMBL" id="MPN12927.1"/>
    </source>
</evidence>
<dbReference type="EMBL" id="VSSQ01059356">
    <property type="protein sequence ID" value="MPN12927.1"/>
    <property type="molecule type" value="Genomic_DNA"/>
</dbReference>
<comment type="caution">
    <text evidence="1">The sequence shown here is derived from an EMBL/GenBank/DDBJ whole genome shotgun (WGS) entry which is preliminary data.</text>
</comment>